<feature type="compositionally biased region" description="Acidic residues" evidence="1">
    <location>
        <begin position="15"/>
        <end position="30"/>
    </location>
</feature>
<evidence type="ECO:0000259" key="2">
    <source>
        <dbReference type="Pfam" id="PF14033"/>
    </source>
</evidence>
<protein>
    <recommendedName>
        <fullName evidence="2">DUF4246 domain-containing protein</fullName>
    </recommendedName>
</protein>
<dbReference type="Gramene" id="Mp6g15240.1">
    <property type="protein sequence ID" value="Mp6g15240.1.cds"/>
    <property type="gene ID" value="Mp6g15240"/>
</dbReference>
<proteinExistence type="predicted"/>
<sequence length="555" mass="62937">MVDVEDEGLPASDTPQDEDDEELNYEELEEADRQRSIQERIEWKRKEREKQIMKSPREALKKAIRAKHKWEEKVGDESVAKRYKAEAEQQGVPGDVVDLVLQQLREEARYILVGKSDGASSSSSAAKPPAAAPTPAPAAAAAPTSEVVDLEKLREEVAAVQALLEEGGESAGLKQPLDERGTGVWAVDGVVPRGLRELLESRLDAIAGRAKKDFHPGTNDQVQDLIHPSLFPYIEGVSQVACPEADLPAKVEASYWSRQYEDSTYQWLPAEFHVDADGRVTIESYINNLDESVHGDLYRALELLFEIFVPLFEKVQVDAEELDLRDRRLQVIVKAANYVVQPFGHVYEGSWHVEGMSHEHIVATGIYYYSTSACLRDAGLEFRRERNEEEDYPQVDQFDWSMQDRDDFPILDGLTMTIPLGAVPTVPERLLVFPNGLQHKVSGLKNESPDEVGVRKIVVFFLVDPDCEIISTKHVRPQQWEPLVPGLVNTMSLVVKRVSGRSFPLPIIQEIVSRAKIGLTEEEARRHRLELMRERKYKIDHDNEEWEREYSLCEH</sequence>
<accession>A0A2R6WUM9</accession>
<feature type="domain" description="DUF4246" evidence="2">
    <location>
        <begin position="316"/>
        <end position="480"/>
    </location>
</feature>
<dbReference type="Proteomes" id="UP000244005">
    <property type="component" value="Unassembled WGS sequence"/>
</dbReference>
<reference evidence="4" key="1">
    <citation type="journal article" date="2017" name="Cell">
        <title>Insights into land plant evolution garnered from the Marchantia polymorpha genome.</title>
        <authorList>
            <person name="Bowman J.L."/>
            <person name="Kohchi T."/>
            <person name="Yamato K.T."/>
            <person name="Jenkins J."/>
            <person name="Shu S."/>
            <person name="Ishizaki K."/>
            <person name="Yamaoka S."/>
            <person name="Nishihama R."/>
            <person name="Nakamura Y."/>
            <person name="Berger F."/>
            <person name="Adam C."/>
            <person name="Aki S.S."/>
            <person name="Althoff F."/>
            <person name="Araki T."/>
            <person name="Arteaga-Vazquez M.A."/>
            <person name="Balasubrmanian S."/>
            <person name="Barry K."/>
            <person name="Bauer D."/>
            <person name="Boehm C.R."/>
            <person name="Briginshaw L."/>
            <person name="Caballero-Perez J."/>
            <person name="Catarino B."/>
            <person name="Chen F."/>
            <person name="Chiyoda S."/>
            <person name="Chovatia M."/>
            <person name="Davies K.M."/>
            <person name="Delmans M."/>
            <person name="Demura T."/>
            <person name="Dierschke T."/>
            <person name="Dolan L."/>
            <person name="Dorantes-Acosta A.E."/>
            <person name="Eklund D.M."/>
            <person name="Florent S.N."/>
            <person name="Flores-Sandoval E."/>
            <person name="Fujiyama A."/>
            <person name="Fukuzawa H."/>
            <person name="Galik B."/>
            <person name="Grimanelli D."/>
            <person name="Grimwood J."/>
            <person name="Grossniklaus U."/>
            <person name="Hamada T."/>
            <person name="Haseloff J."/>
            <person name="Hetherington A.J."/>
            <person name="Higo A."/>
            <person name="Hirakawa Y."/>
            <person name="Hundley H.N."/>
            <person name="Ikeda Y."/>
            <person name="Inoue K."/>
            <person name="Inoue S.I."/>
            <person name="Ishida S."/>
            <person name="Jia Q."/>
            <person name="Kakita M."/>
            <person name="Kanazawa T."/>
            <person name="Kawai Y."/>
            <person name="Kawashima T."/>
            <person name="Kennedy M."/>
            <person name="Kinose K."/>
            <person name="Kinoshita T."/>
            <person name="Kohara Y."/>
            <person name="Koide E."/>
            <person name="Komatsu K."/>
            <person name="Kopischke S."/>
            <person name="Kubo M."/>
            <person name="Kyozuka J."/>
            <person name="Lagercrantz U."/>
            <person name="Lin S.S."/>
            <person name="Lindquist E."/>
            <person name="Lipzen A.M."/>
            <person name="Lu C.W."/>
            <person name="De Luna E."/>
            <person name="Martienssen R.A."/>
            <person name="Minamino N."/>
            <person name="Mizutani M."/>
            <person name="Mizutani M."/>
            <person name="Mochizuki N."/>
            <person name="Monte I."/>
            <person name="Mosher R."/>
            <person name="Nagasaki H."/>
            <person name="Nakagami H."/>
            <person name="Naramoto S."/>
            <person name="Nishitani K."/>
            <person name="Ohtani M."/>
            <person name="Okamoto T."/>
            <person name="Okumura M."/>
            <person name="Phillips J."/>
            <person name="Pollak B."/>
            <person name="Reinders A."/>
            <person name="Rovekamp M."/>
            <person name="Sano R."/>
            <person name="Sawa S."/>
            <person name="Schmid M.W."/>
            <person name="Shirakawa M."/>
            <person name="Solano R."/>
            <person name="Spunde A."/>
            <person name="Suetsugu N."/>
            <person name="Sugano S."/>
            <person name="Sugiyama A."/>
            <person name="Sun R."/>
            <person name="Suzuki Y."/>
            <person name="Takenaka M."/>
            <person name="Takezawa D."/>
            <person name="Tomogane H."/>
            <person name="Tsuzuki M."/>
            <person name="Ueda T."/>
            <person name="Umeda M."/>
            <person name="Ward J.M."/>
            <person name="Watanabe Y."/>
            <person name="Yazaki K."/>
            <person name="Yokoyama R."/>
            <person name="Yoshitake Y."/>
            <person name="Yotsui I."/>
            <person name="Zachgo S."/>
            <person name="Schmutz J."/>
        </authorList>
    </citation>
    <scope>NUCLEOTIDE SEQUENCE [LARGE SCALE GENOMIC DNA]</scope>
    <source>
        <strain evidence="4">Tak-1</strain>
    </source>
</reference>
<feature type="region of interest" description="Disordered" evidence="1">
    <location>
        <begin position="116"/>
        <end position="143"/>
    </location>
</feature>
<dbReference type="PANTHER" id="PTHR33119:SF1">
    <property type="entry name" value="FE2OG DIOXYGENASE DOMAIN-CONTAINING PROTEIN"/>
    <property type="match status" value="1"/>
</dbReference>
<dbReference type="InterPro" id="IPR049192">
    <property type="entry name" value="DUF4246_C"/>
</dbReference>
<feature type="compositionally biased region" description="Low complexity" evidence="1">
    <location>
        <begin position="119"/>
        <end position="129"/>
    </location>
</feature>
<name>A0A2R6WUM9_MARPO</name>
<gene>
    <name evidence="3" type="ORF">MARPO_0056s0034</name>
</gene>
<dbReference type="EMBL" id="KZ772728">
    <property type="protein sequence ID" value="PTQ37558.1"/>
    <property type="molecule type" value="Genomic_DNA"/>
</dbReference>
<dbReference type="Gramene" id="Mp6g15240.2">
    <property type="protein sequence ID" value="Mp6g15240.2.cds"/>
    <property type="gene ID" value="Mp6g15240"/>
</dbReference>
<dbReference type="OrthoDB" id="415532at2759"/>
<evidence type="ECO:0000313" key="4">
    <source>
        <dbReference type="Proteomes" id="UP000244005"/>
    </source>
</evidence>
<evidence type="ECO:0000256" key="1">
    <source>
        <dbReference type="SAM" id="MobiDB-lite"/>
    </source>
</evidence>
<reference evidence="3" key="2">
    <citation type="submission" date="2017-12" db="EMBL/GenBank/DDBJ databases">
        <title>WGS assembly of Marchantia polymorpha.</title>
        <authorList>
            <person name="Bowman J.L."/>
            <person name="Kohchi T."/>
            <person name="Yamato K.T."/>
            <person name="Jenkins J."/>
            <person name="Shu S."/>
            <person name="Ishizaki K."/>
            <person name="Yamaoka S."/>
            <person name="Nishihama R."/>
            <person name="Nakamura Y."/>
            <person name="Berger F."/>
            <person name="Adam C."/>
            <person name="Aki S.S."/>
            <person name="Althoff F."/>
            <person name="Araki T."/>
            <person name="Arteaga-Vazquez M.A."/>
            <person name="Balasubrmanian S."/>
            <person name="Bauer D."/>
            <person name="Boehm C.R."/>
            <person name="Briginshaw L."/>
            <person name="Caballero-Perez J."/>
            <person name="Catarino B."/>
            <person name="Chen F."/>
            <person name="Chiyoda S."/>
            <person name="Chovatia M."/>
            <person name="Davies K.M."/>
            <person name="Delmans M."/>
            <person name="Demura T."/>
            <person name="Dierschke T."/>
            <person name="Dolan L."/>
            <person name="Dorantes-Acosta A.E."/>
            <person name="Eklund D.M."/>
            <person name="Florent S.N."/>
            <person name="Flores-Sandoval E."/>
            <person name="Fujiyama A."/>
            <person name="Fukuzawa H."/>
            <person name="Galik B."/>
            <person name="Grimanelli D."/>
            <person name="Grimwood J."/>
            <person name="Grossniklaus U."/>
            <person name="Hamada T."/>
            <person name="Haseloff J."/>
            <person name="Hetherington A.J."/>
            <person name="Higo A."/>
            <person name="Hirakawa Y."/>
            <person name="Hundley H.N."/>
            <person name="Ikeda Y."/>
            <person name="Inoue K."/>
            <person name="Inoue S."/>
            <person name="Ishida S."/>
            <person name="Jia Q."/>
            <person name="Kakita M."/>
            <person name="Kanazawa T."/>
            <person name="Kawai Y."/>
            <person name="Kawashima T."/>
            <person name="Kennedy M."/>
            <person name="Kinose K."/>
            <person name="Kinoshita T."/>
            <person name="Kohara Y."/>
            <person name="Koide E."/>
            <person name="Komatsu K."/>
            <person name="Kopischke S."/>
            <person name="Kubo M."/>
            <person name="Kyozuka J."/>
            <person name="Lagercrantz U."/>
            <person name="Lin S.S."/>
            <person name="Lindquist E."/>
            <person name="Lipzen A.M."/>
            <person name="Lu C."/>
            <person name="Luna E.D."/>
            <person name="Martienssen R.A."/>
            <person name="Minamino N."/>
            <person name="Mizutani M."/>
            <person name="Mizutani M."/>
            <person name="Mochizuki N."/>
            <person name="Monte I."/>
            <person name="Mosher R."/>
            <person name="Nagasaki H."/>
            <person name="Nakagami H."/>
            <person name="Naramoto S."/>
            <person name="Nishitani K."/>
            <person name="Ohtani M."/>
            <person name="Okamoto T."/>
            <person name="Okumura M."/>
            <person name="Phillips J."/>
            <person name="Pollak B."/>
            <person name="Reinders A."/>
            <person name="Roevekamp M."/>
            <person name="Sano R."/>
            <person name="Sawa S."/>
            <person name="Schmid M.W."/>
            <person name="Shirakawa M."/>
            <person name="Solano R."/>
            <person name="Spunde A."/>
            <person name="Suetsugu N."/>
            <person name="Sugano S."/>
            <person name="Sugiyama A."/>
            <person name="Sun R."/>
            <person name="Suzuki Y."/>
            <person name="Takenaka M."/>
            <person name="Takezawa D."/>
            <person name="Tomogane H."/>
            <person name="Tsuzuki M."/>
            <person name="Ueda T."/>
            <person name="Umeda M."/>
            <person name="Ward J.M."/>
            <person name="Watanabe Y."/>
            <person name="Yazaki K."/>
            <person name="Yokoyama R."/>
            <person name="Yoshitake Y."/>
            <person name="Yotsui I."/>
            <person name="Zachgo S."/>
            <person name="Schmutz J."/>
        </authorList>
    </citation>
    <scope>NUCLEOTIDE SEQUENCE [LARGE SCALE GENOMIC DNA]</scope>
    <source>
        <strain evidence="3">Tak-1</strain>
    </source>
</reference>
<evidence type="ECO:0000313" key="3">
    <source>
        <dbReference type="EMBL" id="PTQ37558.1"/>
    </source>
</evidence>
<keyword evidence="4" id="KW-1185">Reference proteome</keyword>
<dbReference type="EMBL" id="KZ772728">
    <property type="protein sequence ID" value="PTQ37559.1"/>
    <property type="molecule type" value="Genomic_DNA"/>
</dbReference>
<dbReference type="PANTHER" id="PTHR33119">
    <property type="entry name" value="IFI3P"/>
    <property type="match status" value="1"/>
</dbReference>
<dbReference type="Pfam" id="PF14033">
    <property type="entry name" value="DUF4246"/>
    <property type="match status" value="1"/>
</dbReference>
<feature type="region of interest" description="Disordered" evidence="1">
    <location>
        <begin position="1"/>
        <end position="35"/>
    </location>
</feature>
<organism evidence="3 4">
    <name type="scientific">Marchantia polymorpha</name>
    <name type="common">Common liverwort</name>
    <name type="synonym">Marchantia aquatica</name>
    <dbReference type="NCBI Taxonomy" id="3197"/>
    <lineage>
        <taxon>Eukaryota</taxon>
        <taxon>Viridiplantae</taxon>
        <taxon>Streptophyta</taxon>
        <taxon>Embryophyta</taxon>
        <taxon>Marchantiophyta</taxon>
        <taxon>Marchantiopsida</taxon>
        <taxon>Marchantiidae</taxon>
        <taxon>Marchantiales</taxon>
        <taxon>Marchantiaceae</taxon>
        <taxon>Marchantia</taxon>
    </lineage>
</organism>
<dbReference type="AlphaFoldDB" id="A0A2R6WUM9"/>
<dbReference type="InterPro" id="IPR025340">
    <property type="entry name" value="DUF4246"/>
</dbReference>